<organism evidence="4 5">
    <name type="scientific">Tetrahymena thermophila (strain SB210)</name>
    <dbReference type="NCBI Taxonomy" id="312017"/>
    <lineage>
        <taxon>Eukaryota</taxon>
        <taxon>Sar</taxon>
        <taxon>Alveolata</taxon>
        <taxon>Ciliophora</taxon>
        <taxon>Intramacronucleata</taxon>
        <taxon>Oligohymenophorea</taxon>
        <taxon>Hymenostomatida</taxon>
        <taxon>Tetrahymenina</taxon>
        <taxon>Tetrahymenidae</taxon>
        <taxon>Tetrahymena</taxon>
    </lineage>
</organism>
<dbReference type="HOGENOM" id="CLU_004925_0_0_1"/>
<dbReference type="Gene3D" id="2.60.120.10">
    <property type="entry name" value="Jelly Rolls"/>
    <property type="match status" value="1"/>
</dbReference>
<feature type="transmembrane region" description="Helical" evidence="2">
    <location>
        <begin position="391"/>
        <end position="409"/>
    </location>
</feature>
<dbReference type="PANTHER" id="PTHR10217:SF435">
    <property type="entry name" value="POTASSIUM VOLTAGE-GATED CHANNEL PROTEIN EAG"/>
    <property type="match status" value="1"/>
</dbReference>
<sequence>MSILDIQIDSTRQNQGEAIKSKDWEQVRNKKFQEDELLWNDSQFIINGKKENQTIQQNIQIQQSQDILQRYDSDLGNSQRKPINFKNQNSRKFQYISRQTSSRSRTIELDASNINELSRINQIEESIPIKDQKNEIQGCEPLQTNQKNNNIRTNNFKNYPSKAMIWVTKLKLRLRNFKLNFNKAYESKLLNSEMRLMINDSSDSIEEKETFFETLEKCCSKFTVFNYLKKIPLYNLSIFQVDDDFSKKIFQIINIVWLIELIFNLNSQIQQDMEIITSRGRAFLIYIKKKLLFDLVPLILNSQFEHTSSALLFQVFQFLKLFNIIHDLKYVELQLCMRVKKHYLIQLINLVFGLFFIGHIISYLWFLIGYVEINYLQNQKSWLADDMYTDAFWWQIYFSSLYWSLTLMSTGSNICSANLEIMFTVIIMLFTSISFGYIVTIIGDILSEMNSNDLKRKQDMNVINNYMRQSSISKELQANVNLYMQQYYQNNFQEEKQNKQLVVSKLSIDLQESLKREQYKEIISQIDILFNKIISYKALQDIALCIEEEFYLPNQKLKIDNTDQSLLFIIQGEVEIQTSQGEENINSNYNKKKLGAGKNFGLIEFISGISKNHSLKSTMFTQIVKINRTDFIRIIKDNDLDYQKFCELRDKILFYSNFQDLNMKCNFCHSFFHQDLNCKLVNFDKNKIYISQSVNQQETQKRVFHQRNKIKNINPLYIQFAINQNALTFIEDLKKLKDIDVLEQFNITLSDQDEDCISDNNNNSDHQQKQQQKQSQKELDSKKNSQNNISQKGGENCIRKQSIFVLNKQSAQDLDNQQNQQESNSAHKQEQSTEKLNLNGFEVFVQNSITLLNENQRITVKEFDKCMKQESENTKISEEKFDSMNTISQKRKQPHQTTSKSIKNISIRQLQRASCFFENLNHDQNDNFKQEMQKLMENFKLLNQTITNNGNNQKNSSYFLTEESNIKNFKNCQSQMMYYDFDILKDYAKYFPLGNSKEVIFRLKNQIKKKFKRANVSFLFQNKI</sequence>
<protein>
    <submittedName>
        <fullName evidence="4">Cation channel family transporter</fullName>
    </submittedName>
</protein>
<dbReference type="InParanoid" id="Q22YI4"/>
<dbReference type="GO" id="GO:0042391">
    <property type="term" value="P:regulation of membrane potential"/>
    <property type="evidence" value="ECO:0007669"/>
    <property type="project" value="TreeGrafter"/>
</dbReference>
<feature type="region of interest" description="Disordered" evidence="1">
    <location>
        <begin position="756"/>
        <end position="793"/>
    </location>
</feature>
<accession>Q22YI4</accession>
<feature type="compositionally biased region" description="Polar residues" evidence="1">
    <location>
        <begin position="812"/>
        <end position="824"/>
    </location>
</feature>
<evidence type="ECO:0000256" key="2">
    <source>
        <dbReference type="SAM" id="Phobius"/>
    </source>
</evidence>
<keyword evidence="2" id="KW-1133">Transmembrane helix</keyword>
<dbReference type="RefSeq" id="XP_001010546.2">
    <property type="nucleotide sequence ID" value="XM_001010546.2"/>
</dbReference>
<dbReference type="GeneID" id="7836523"/>
<dbReference type="PROSITE" id="PS50042">
    <property type="entry name" value="CNMP_BINDING_3"/>
    <property type="match status" value="1"/>
</dbReference>
<evidence type="ECO:0000259" key="3">
    <source>
        <dbReference type="PROSITE" id="PS50042"/>
    </source>
</evidence>
<evidence type="ECO:0000313" key="4">
    <source>
        <dbReference type="EMBL" id="EAR90301.2"/>
    </source>
</evidence>
<feature type="compositionally biased region" description="Polar residues" evidence="1">
    <location>
        <begin position="784"/>
        <end position="793"/>
    </location>
</feature>
<dbReference type="InterPro" id="IPR000595">
    <property type="entry name" value="cNMP-bd_dom"/>
</dbReference>
<dbReference type="InterPro" id="IPR050818">
    <property type="entry name" value="KCNH_animal-type"/>
</dbReference>
<dbReference type="SUPFAM" id="SSF51206">
    <property type="entry name" value="cAMP-binding domain-like"/>
    <property type="match status" value="1"/>
</dbReference>
<dbReference type="Gene3D" id="1.10.287.630">
    <property type="entry name" value="Helix hairpin bin"/>
    <property type="match status" value="1"/>
</dbReference>
<dbReference type="eggNOG" id="KOG0498">
    <property type="taxonomic scope" value="Eukaryota"/>
</dbReference>
<name>Q22YI4_TETTS</name>
<dbReference type="GO" id="GO:0005249">
    <property type="term" value="F:voltage-gated potassium channel activity"/>
    <property type="evidence" value="ECO:0007669"/>
    <property type="project" value="TreeGrafter"/>
</dbReference>
<dbReference type="GO" id="GO:0005886">
    <property type="term" value="C:plasma membrane"/>
    <property type="evidence" value="ECO:0007669"/>
    <property type="project" value="TreeGrafter"/>
</dbReference>
<dbReference type="EMBL" id="GG662800">
    <property type="protein sequence ID" value="EAR90301.2"/>
    <property type="molecule type" value="Genomic_DNA"/>
</dbReference>
<dbReference type="Gene3D" id="1.10.287.70">
    <property type="match status" value="1"/>
</dbReference>
<dbReference type="CDD" id="cd00038">
    <property type="entry name" value="CAP_ED"/>
    <property type="match status" value="1"/>
</dbReference>
<feature type="transmembrane region" description="Helical" evidence="2">
    <location>
        <begin position="421"/>
        <end position="442"/>
    </location>
</feature>
<feature type="region of interest" description="Disordered" evidence="1">
    <location>
        <begin position="812"/>
        <end position="833"/>
    </location>
</feature>
<dbReference type="InterPro" id="IPR014710">
    <property type="entry name" value="RmlC-like_jellyroll"/>
</dbReference>
<dbReference type="OrthoDB" id="296750at2759"/>
<dbReference type="Proteomes" id="UP000009168">
    <property type="component" value="Unassembled WGS sequence"/>
</dbReference>
<evidence type="ECO:0000256" key="1">
    <source>
        <dbReference type="SAM" id="MobiDB-lite"/>
    </source>
</evidence>
<reference evidence="5" key="1">
    <citation type="journal article" date="2006" name="PLoS Biol.">
        <title>Macronuclear genome sequence of the ciliate Tetrahymena thermophila, a model eukaryote.</title>
        <authorList>
            <person name="Eisen J.A."/>
            <person name="Coyne R.S."/>
            <person name="Wu M."/>
            <person name="Wu D."/>
            <person name="Thiagarajan M."/>
            <person name="Wortman J.R."/>
            <person name="Badger J.H."/>
            <person name="Ren Q."/>
            <person name="Amedeo P."/>
            <person name="Jones K.M."/>
            <person name="Tallon L.J."/>
            <person name="Delcher A.L."/>
            <person name="Salzberg S.L."/>
            <person name="Silva J.C."/>
            <person name="Haas B.J."/>
            <person name="Majoros W.H."/>
            <person name="Farzad M."/>
            <person name="Carlton J.M."/>
            <person name="Smith R.K. Jr."/>
            <person name="Garg J."/>
            <person name="Pearlman R.E."/>
            <person name="Karrer K.M."/>
            <person name="Sun L."/>
            <person name="Manning G."/>
            <person name="Elde N.C."/>
            <person name="Turkewitz A.P."/>
            <person name="Asai D.J."/>
            <person name="Wilkes D.E."/>
            <person name="Wang Y."/>
            <person name="Cai H."/>
            <person name="Collins K."/>
            <person name="Stewart B.A."/>
            <person name="Lee S.R."/>
            <person name="Wilamowska K."/>
            <person name="Weinberg Z."/>
            <person name="Ruzzo W.L."/>
            <person name="Wloga D."/>
            <person name="Gaertig J."/>
            <person name="Frankel J."/>
            <person name="Tsao C.-C."/>
            <person name="Gorovsky M.A."/>
            <person name="Keeling P.J."/>
            <person name="Waller R.F."/>
            <person name="Patron N.J."/>
            <person name="Cherry J.M."/>
            <person name="Stover N.A."/>
            <person name="Krieger C.J."/>
            <person name="del Toro C."/>
            <person name="Ryder H.F."/>
            <person name="Williamson S.C."/>
            <person name="Barbeau R.A."/>
            <person name="Hamilton E.P."/>
            <person name="Orias E."/>
        </authorList>
    </citation>
    <scope>NUCLEOTIDE SEQUENCE [LARGE SCALE GENOMIC DNA]</scope>
    <source>
        <strain evidence="5">SB210</strain>
    </source>
</reference>
<evidence type="ECO:0000313" key="5">
    <source>
        <dbReference type="Proteomes" id="UP000009168"/>
    </source>
</evidence>
<keyword evidence="2" id="KW-0472">Membrane</keyword>
<feature type="domain" description="Cyclic nucleotide-binding" evidence="3">
    <location>
        <begin position="564"/>
        <end position="635"/>
    </location>
</feature>
<dbReference type="AlphaFoldDB" id="Q22YI4"/>
<gene>
    <name evidence="4" type="ORF">TTHERM_00607070</name>
</gene>
<keyword evidence="2" id="KW-0812">Transmembrane</keyword>
<feature type="compositionally biased region" description="Low complexity" evidence="1">
    <location>
        <begin position="758"/>
        <end position="774"/>
    </location>
</feature>
<dbReference type="InterPro" id="IPR018490">
    <property type="entry name" value="cNMP-bd_dom_sf"/>
</dbReference>
<dbReference type="SUPFAM" id="SSF81324">
    <property type="entry name" value="Voltage-gated potassium channels"/>
    <property type="match status" value="1"/>
</dbReference>
<proteinExistence type="predicted"/>
<dbReference type="KEGG" id="tet:TTHERM_00607070"/>
<feature type="transmembrane region" description="Helical" evidence="2">
    <location>
        <begin position="347"/>
        <end position="371"/>
    </location>
</feature>
<dbReference type="PANTHER" id="PTHR10217">
    <property type="entry name" value="VOLTAGE AND LIGAND GATED POTASSIUM CHANNEL"/>
    <property type="match status" value="1"/>
</dbReference>
<keyword evidence="5" id="KW-1185">Reference proteome</keyword>